<evidence type="ECO:0000256" key="1">
    <source>
        <dbReference type="ARBA" id="ARBA00004651"/>
    </source>
</evidence>
<evidence type="ECO:0000256" key="4">
    <source>
        <dbReference type="ARBA" id="ARBA00022989"/>
    </source>
</evidence>
<feature type="transmembrane region" description="Helical" evidence="6">
    <location>
        <begin position="227"/>
        <end position="244"/>
    </location>
</feature>
<accession>A0A383BQR7</accession>
<reference evidence="7" key="1">
    <citation type="submission" date="2018-05" db="EMBL/GenBank/DDBJ databases">
        <authorList>
            <person name="Lanie J.A."/>
            <person name="Ng W.-L."/>
            <person name="Kazmierczak K.M."/>
            <person name="Andrzejewski T.M."/>
            <person name="Davidsen T.M."/>
            <person name="Wayne K.J."/>
            <person name="Tettelin H."/>
            <person name="Glass J.I."/>
            <person name="Rusch D."/>
            <person name="Podicherti R."/>
            <person name="Tsui H.-C.T."/>
            <person name="Winkler M.E."/>
        </authorList>
    </citation>
    <scope>NUCLEOTIDE SEQUENCE</scope>
</reference>
<dbReference type="AlphaFoldDB" id="A0A383BQR7"/>
<dbReference type="GO" id="GO:0005886">
    <property type="term" value="C:plasma membrane"/>
    <property type="evidence" value="ECO:0007669"/>
    <property type="project" value="UniProtKB-SubCell"/>
</dbReference>
<feature type="non-terminal residue" evidence="7">
    <location>
        <position position="1"/>
    </location>
</feature>
<dbReference type="Pfam" id="PF13520">
    <property type="entry name" value="AA_permease_2"/>
    <property type="match status" value="1"/>
</dbReference>
<evidence type="ECO:0000256" key="3">
    <source>
        <dbReference type="ARBA" id="ARBA00022692"/>
    </source>
</evidence>
<comment type="subcellular location">
    <subcellularLocation>
        <location evidence="1">Cell membrane</location>
        <topology evidence="1">Multi-pass membrane protein</topology>
    </subcellularLocation>
</comment>
<keyword evidence="3 6" id="KW-0812">Transmembrane</keyword>
<dbReference type="Gene3D" id="1.20.1740.10">
    <property type="entry name" value="Amino acid/polyamine transporter I"/>
    <property type="match status" value="1"/>
</dbReference>
<feature type="transmembrane region" description="Helical" evidence="6">
    <location>
        <begin position="40"/>
        <end position="64"/>
    </location>
</feature>
<feature type="transmembrane region" description="Helical" evidence="6">
    <location>
        <begin position="187"/>
        <end position="207"/>
    </location>
</feature>
<keyword evidence="5 6" id="KW-0472">Membrane</keyword>
<evidence type="ECO:0000256" key="2">
    <source>
        <dbReference type="ARBA" id="ARBA00022475"/>
    </source>
</evidence>
<keyword evidence="2" id="KW-1003">Cell membrane</keyword>
<sequence length="245" mass="25375">GGIAVILISLTYAELVAAMPKAGGEHVYTMRALGFTASFIASWAITMAYVNVCVFESAALPTAMEYLFPNMKAGYLYSIEGADVHASMVAVGIVASVVMTYINYIGIKFAAFVQTLATGLVLAVGLLFLIGALGYDMQGEPAPMSRNGITGVLMVLMMVPALMVGFDVIPQSAEEINLPQDQIGEMLILSVCLAVLWYIAITFAVGLSLTTPQLAASGAATADAMSAAWGSNIAGAVMIIAGIGG</sequence>
<feature type="transmembrane region" description="Helical" evidence="6">
    <location>
        <begin position="84"/>
        <end position="104"/>
    </location>
</feature>
<dbReference type="PANTHER" id="PTHR42770:SF7">
    <property type="entry name" value="MEMBRANE PROTEIN"/>
    <property type="match status" value="1"/>
</dbReference>
<name>A0A383BQR7_9ZZZZ</name>
<dbReference type="EMBL" id="UINC01202072">
    <property type="protein sequence ID" value="SVE21708.1"/>
    <property type="molecule type" value="Genomic_DNA"/>
</dbReference>
<evidence type="ECO:0000313" key="7">
    <source>
        <dbReference type="EMBL" id="SVE21708.1"/>
    </source>
</evidence>
<dbReference type="InterPro" id="IPR050367">
    <property type="entry name" value="APC_superfamily"/>
</dbReference>
<organism evidence="7">
    <name type="scientific">marine metagenome</name>
    <dbReference type="NCBI Taxonomy" id="408172"/>
    <lineage>
        <taxon>unclassified sequences</taxon>
        <taxon>metagenomes</taxon>
        <taxon>ecological metagenomes</taxon>
    </lineage>
</organism>
<dbReference type="PANTHER" id="PTHR42770">
    <property type="entry name" value="AMINO ACID TRANSPORTER-RELATED"/>
    <property type="match status" value="1"/>
</dbReference>
<proteinExistence type="predicted"/>
<protein>
    <recommendedName>
        <fullName evidence="8">Amino acid permease/ SLC12A domain-containing protein</fullName>
    </recommendedName>
</protein>
<evidence type="ECO:0000256" key="6">
    <source>
        <dbReference type="SAM" id="Phobius"/>
    </source>
</evidence>
<keyword evidence="4 6" id="KW-1133">Transmembrane helix</keyword>
<evidence type="ECO:0000256" key="5">
    <source>
        <dbReference type="ARBA" id="ARBA00023136"/>
    </source>
</evidence>
<feature type="transmembrane region" description="Helical" evidence="6">
    <location>
        <begin position="116"/>
        <end position="135"/>
    </location>
</feature>
<feature type="non-terminal residue" evidence="7">
    <location>
        <position position="245"/>
    </location>
</feature>
<gene>
    <name evidence="7" type="ORF">METZ01_LOCUS474562</name>
</gene>
<dbReference type="GO" id="GO:0022857">
    <property type="term" value="F:transmembrane transporter activity"/>
    <property type="evidence" value="ECO:0007669"/>
    <property type="project" value="InterPro"/>
</dbReference>
<dbReference type="InterPro" id="IPR002293">
    <property type="entry name" value="AA/rel_permease1"/>
</dbReference>
<evidence type="ECO:0008006" key="8">
    <source>
        <dbReference type="Google" id="ProtNLM"/>
    </source>
</evidence>
<feature type="transmembrane region" description="Helical" evidence="6">
    <location>
        <begin position="147"/>
        <end position="166"/>
    </location>
</feature>